<accession>A0A8K0AJU5</accession>
<dbReference type="OrthoDB" id="676979at2759"/>
<dbReference type="GO" id="GO:0005524">
    <property type="term" value="F:ATP binding"/>
    <property type="evidence" value="ECO:0007669"/>
    <property type="project" value="UniProtKB-KW"/>
</dbReference>
<comment type="caution">
    <text evidence="11">The sequence shown here is derived from an EMBL/GenBank/DDBJ whole genome shotgun (WGS) entry which is preliminary data.</text>
</comment>
<feature type="transmembrane region" description="Helical" evidence="9">
    <location>
        <begin position="882"/>
        <end position="901"/>
    </location>
</feature>
<comment type="subcellular location">
    <subcellularLocation>
        <location evidence="1">Membrane</location>
    </subcellularLocation>
</comment>
<reference evidence="11" key="1">
    <citation type="submission" date="2019-09" db="EMBL/GenBank/DDBJ databases">
        <title>The Mitochondrial Proteome of the Jakobid, Andalucia godoyi, a Protist With the Most Gene-Rich and Bacteria-Like Mitochondrial Genome.</title>
        <authorList>
            <person name="Gray M.W."/>
            <person name="Burger G."/>
            <person name="Derelle R."/>
            <person name="Klimes V."/>
            <person name="Leger M."/>
            <person name="Sarrasin M."/>
            <person name="Vlcek C."/>
            <person name="Roger A.J."/>
            <person name="Elias M."/>
            <person name="Lang B.F."/>
        </authorList>
    </citation>
    <scope>NUCLEOTIDE SEQUENCE</scope>
    <source>
        <strain evidence="11">And28</strain>
    </source>
</reference>
<keyword evidence="12" id="KW-1185">Reference proteome</keyword>
<feature type="transmembrane region" description="Helical" evidence="9">
    <location>
        <begin position="982"/>
        <end position="1003"/>
    </location>
</feature>
<evidence type="ECO:0000313" key="12">
    <source>
        <dbReference type="Proteomes" id="UP000799049"/>
    </source>
</evidence>
<name>A0A8K0AJU5_ANDGO</name>
<feature type="transmembrane region" description="Helical" evidence="9">
    <location>
        <begin position="1030"/>
        <end position="1050"/>
    </location>
</feature>
<feature type="transmembrane region" description="Helical" evidence="9">
    <location>
        <begin position="936"/>
        <end position="961"/>
    </location>
</feature>
<dbReference type="FunFam" id="3.80.10.10:FF:000400">
    <property type="entry name" value="Nuclear pore complex protein NUP107"/>
    <property type="match status" value="1"/>
</dbReference>
<keyword evidence="6" id="KW-0067">ATP-binding</keyword>
<feature type="signal peptide" evidence="10">
    <location>
        <begin position="1"/>
        <end position="26"/>
    </location>
</feature>
<evidence type="ECO:0000256" key="7">
    <source>
        <dbReference type="ARBA" id="ARBA00023136"/>
    </source>
</evidence>
<evidence type="ECO:0000256" key="9">
    <source>
        <dbReference type="SAM" id="Phobius"/>
    </source>
</evidence>
<dbReference type="PANTHER" id="PTHR48056">
    <property type="entry name" value="LRR RECEPTOR-LIKE SERINE/THREONINE-PROTEIN KINASE-RELATED"/>
    <property type="match status" value="1"/>
</dbReference>
<keyword evidence="3 10" id="KW-0732">Signal</keyword>
<evidence type="ECO:0000313" key="11">
    <source>
        <dbReference type="EMBL" id="KAF0852326.1"/>
    </source>
</evidence>
<evidence type="ECO:0000256" key="5">
    <source>
        <dbReference type="ARBA" id="ARBA00022741"/>
    </source>
</evidence>
<evidence type="ECO:0000256" key="6">
    <source>
        <dbReference type="ARBA" id="ARBA00022840"/>
    </source>
</evidence>
<dbReference type="InterPro" id="IPR050647">
    <property type="entry name" value="Plant_LRR-RLKs"/>
</dbReference>
<dbReference type="FunFam" id="3.80.10.10:FF:000383">
    <property type="entry name" value="Leucine-rich repeat receptor protein kinase EMS1"/>
    <property type="match status" value="1"/>
</dbReference>
<feature type="chain" id="PRO_5035432036" evidence="10">
    <location>
        <begin position="27"/>
        <end position="1243"/>
    </location>
</feature>
<dbReference type="SUPFAM" id="SSF52058">
    <property type="entry name" value="L domain-like"/>
    <property type="match status" value="2"/>
</dbReference>
<dbReference type="InterPro" id="IPR032675">
    <property type="entry name" value="LRR_dom_sf"/>
</dbReference>
<keyword evidence="5" id="KW-0547">Nucleotide-binding</keyword>
<keyword evidence="9" id="KW-1133">Transmembrane helix</keyword>
<keyword evidence="2" id="KW-0433">Leucine-rich repeat</keyword>
<organism evidence="11 12">
    <name type="scientific">Andalucia godoyi</name>
    <name type="common">Flagellate</name>
    <dbReference type="NCBI Taxonomy" id="505711"/>
    <lineage>
        <taxon>Eukaryota</taxon>
        <taxon>Discoba</taxon>
        <taxon>Jakobida</taxon>
        <taxon>Andalucina</taxon>
        <taxon>Andaluciidae</taxon>
        <taxon>Andalucia</taxon>
    </lineage>
</organism>
<dbReference type="AlphaFoldDB" id="A0A8K0AJU5"/>
<gene>
    <name evidence="11" type="ORF">ANDGO_01900</name>
</gene>
<keyword evidence="4" id="KW-0677">Repeat</keyword>
<feature type="region of interest" description="Disordered" evidence="8">
    <location>
        <begin position="128"/>
        <end position="152"/>
    </location>
</feature>
<keyword evidence="7 9" id="KW-0472">Membrane</keyword>
<evidence type="ECO:0000256" key="3">
    <source>
        <dbReference type="ARBA" id="ARBA00022729"/>
    </source>
</evidence>
<dbReference type="PRINTS" id="PR00019">
    <property type="entry name" value="LEURICHRPT"/>
</dbReference>
<evidence type="ECO:0000256" key="2">
    <source>
        <dbReference type="ARBA" id="ARBA00022614"/>
    </source>
</evidence>
<dbReference type="PROSITE" id="PS51450">
    <property type="entry name" value="LRR"/>
    <property type="match status" value="2"/>
</dbReference>
<proteinExistence type="predicted"/>
<feature type="transmembrane region" description="Helical" evidence="9">
    <location>
        <begin position="1166"/>
        <end position="1187"/>
    </location>
</feature>
<evidence type="ECO:0000256" key="1">
    <source>
        <dbReference type="ARBA" id="ARBA00004370"/>
    </source>
</evidence>
<dbReference type="Pfam" id="PF00560">
    <property type="entry name" value="LRR_1"/>
    <property type="match status" value="1"/>
</dbReference>
<sequence>MALRLQFVRFVSLALVLWISRVLVTGRPADAVYSGRIGLLPESVVTPLKQQISQDVLGMPQHCSPSTRIMMRATVVNATWWVSLERQFEASMLALIEESVLGFAAGLVDQFQRTALRQPTAGANQLAQQQRHSELHYPSPGSLPSAAKRSPQSHMMFENELTGTARDSKSRRRHGTMHHVRLARQRLAHSRPLEVTDTVLVPSDHDAGVVSHPPDCEVLAELYASTGGPSWQPTNWGQSLPANFSSACCSPPLGGYVCDAATGRIVEIVLHSNHLNGSIPESLGTLSKLQQLDLSLNLLTGSIPESLGTLSQLHYLDLSFNQLPESIPQSLGNMLQLQYLDLSSNQLTGSIPQSLGDLPELQLLDLSLNQLNGSIPVSLSNLSELQLLDLSFNQLKGSIPASLGNLSQLQSFIVSSNQLAGSIPAFFEGTSQLEILDVHENKFSQFPASLCNMTSLQVVVLSKNELTEFANCSSAPFVTLMLSDNQLSAFPFGTVFSWPSLQSLDVSRNMLGGSFPLVPNKLSLKVLSLAHNNFTDAFPLSPCGHNYADGKSDFPAASPSSGLFFLDVSGNHVSGFGFGNPSQNCQLLCSLRYWSLTTLKLSGTHLLGTSTDPICNAFGSTWNHGFLPISDFLQLFPSLQTLDLSGNDVNGSLDSIFELPQLVSLDLTGNPSLRLDVALSPQNRKKVQLNPLTLYAYSDAMTCYQATYELLTVQVDPAFFAYSNCQCRPGYYGKPPSCQKCKGSLLDATCSFQSDDLPKAFKFDPAAAWNASGNIIANEGFYASPSFTYDEMVADIGYPSFIQPCRGAATDETPCKPSTSGPCSRGYEGRLCSKCASDFFHSGDSCLSCPSGVSLVLFGMIIVLVLIGLILWSFFVGTSASGSAKIIVFFSQSLFFIRPPMTSGLYSTTHSGSSFAMLSLAGPKCFYPEWSFDTNYAVAVSSTVMFPVISGLIWSIGALMMRVSRRSSPARSRAWLDRCLRSALFLSVFLYMQAVNAILAPLACTRDEGDGKEYLIAVPYHRCSPKLRDVSIVFLTVYVIGGPILLALIVSRSGATKQNDATTTRRHYVYSLLFDSYRPGCLWWEFIVTVRRVLFVAAFATVQARSSLQALLVLAVLGGSVLLGSLFSPFASRAENSLETLALLVLLLNFGIELKSLAVGSVDVETAGAVIFALNTVTFVSLVAAIFHDQWRSVMDSAASAIATGFKGIVGEKKSRRRRTGSMSRSSTQLDSALLQTSQNDGL</sequence>
<evidence type="ECO:0000256" key="8">
    <source>
        <dbReference type="SAM" id="MobiDB-lite"/>
    </source>
</evidence>
<dbReference type="Proteomes" id="UP000799049">
    <property type="component" value="Unassembled WGS sequence"/>
</dbReference>
<dbReference type="SMART" id="SM00369">
    <property type="entry name" value="LRR_TYP"/>
    <property type="match status" value="7"/>
</dbReference>
<protein>
    <submittedName>
        <fullName evidence="11">Conserved mitochondrial leucine-rich repeat (LRR_4) and EGF_Lam domain-containing protein</fullName>
    </submittedName>
</protein>
<keyword evidence="9" id="KW-0812">Transmembrane</keyword>
<dbReference type="PANTHER" id="PTHR48056:SF81">
    <property type="entry name" value="RECEPTOR PROTEIN-TYROSINE KINASE CEPR1"/>
    <property type="match status" value="1"/>
</dbReference>
<feature type="transmembrane region" description="Helical" evidence="9">
    <location>
        <begin position="1108"/>
        <end position="1128"/>
    </location>
</feature>
<dbReference type="GO" id="GO:0016020">
    <property type="term" value="C:membrane"/>
    <property type="evidence" value="ECO:0007669"/>
    <property type="project" value="UniProtKB-SubCell"/>
</dbReference>
<dbReference type="InterPro" id="IPR003591">
    <property type="entry name" value="Leu-rich_rpt_typical-subtyp"/>
</dbReference>
<dbReference type="InterPro" id="IPR001611">
    <property type="entry name" value="Leu-rich_rpt"/>
</dbReference>
<dbReference type="EMBL" id="VRVR01000045">
    <property type="protein sequence ID" value="KAF0852326.1"/>
    <property type="molecule type" value="Genomic_DNA"/>
</dbReference>
<evidence type="ECO:0000256" key="4">
    <source>
        <dbReference type="ARBA" id="ARBA00022737"/>
    </source>
</evidence>
<dbReference type="Pfam" id="PF13855">
    <property type="entry name" value="LRR_8"/>
    <property type="match status" value="2"/>
</dbReference>
<dbReference type="Gene3D" id="3.80.10.10">
    <property type="entry name" value="Ribonuclease Inhibitor"/>
    <property type="match status" value="4"/>
</dbReference>
<feature type="transmembrane region" description="Helical" evidence="9">
    <location>
        <begin position="855"/>
        <end position="875"/>
    </location>
</feature>
<evidence type="ECO:0000256" key="10">
    <source>
        <dbReference type="SAM" id="SignalP"/>
    </source>
</evidence>